<evidence type="ECO:0000313" key="3">
    <source>
        <dbReference type="Proteomes" id="UP000824120"/>
    </source>
</evidence>
<comment type="caution">
    <text evidence="2">The sequence shown here is derived from an EMBL/GenBank/DDBJ whole genome shotgun (WGS) entry which is preliminary data.</text>
</comment>
<dbReference type="Proteomes" id="UP000824120">
    <property type="component" value="Chromosome 1"/>
</dbReference>
<accession>A0A9J6B3T4</accession>
<dbReference type="EMBL" id="JACXVP010000001">
    <property type="protein sequence ID" value="KAG5631250.1"/>
    <property type="molecule type" value="Genomic_DNA"/>
</dbReference>
<feature type="non-terminal residue" evidence="2">
    <location>
        <position position="1"/>
    </location>
</feature>
<sequence length="64" mass="6994">MCHSMRGSISTSATSSSNESSKKPKDLNDQHCEFDELHSISIDIAIFKDGATSSTMPLNELAYQ</sequence>
<protein>
    <submittedName>
        <fullName evidence="2">Uncharacterized protein</fullName>
    </submittedName>
</protein>
<reference evidence="2 3" key="1">
    <citation type="submission" date="2020-09" db="EMBL/GenBank/DDBJ databases">
        <title>De no assembly of potato wild relative species, Solanum commersonii.</title>
        <authorList>
            <person name="Cho K."/>
        </authorList>
    </citation>
    <scope>NUCLEOTIDE SEQUENCE [LARGE SCALE GENOMIC DNA]</scope>
    <source>
        <strain evidence="2">LZ3.2</strain>
        <tissue evidence="2">Leaf</tissue>
    </source>
</reference>
<feature type="region of interest" description="Disordered" evidence="1">
    <location>
        <begin position="1"/>
        <end position="30"/>
    </location>
</feature>
<evidence type="ECO:0000313" key="2">
    <source>
        <dbReference type="EMBL" id="KAG5631250.1"/>
    </source>
</evidence>
<gene>
    <name evidence="2" type="ORF">H5410_002967</name>
</gene>
<dbReference type="OrthoDB" id="1305471at2759"/>
<dbReference type="AlphaFoldDB" id="A0A9J6B3T4"/>
<keyword evidence="3" id="KW-1185">Reference proteome</keyword>
<proteinExistence type="predicted"/>
<organism evidence="2 3">
    <name type="scientific">Solanum commersonii</name>
    <name type="common">Commerson's wild potato</name>
    <name type="synonym">Commerson's nightshade</name>
    <dbReference type="NCBI Taxonomy" id="4109"/>
    <lineage>
        <taxon>Eukaryota</taxon>
        <taxon>Viridiplantae</taxon>
        <taxon>Streptophyta</taxon>
        <taxon>Embryophyta</taxon>
        <taxon>Tracheophyta</taxon>
        <taxon>Spermatophyta</taxon>
        <taxon>Magnoliopsida</taxon>
        <taxon>eudicotyledons</taxon>
        <taxon>Gunneridae</taxon>
        <taxon>Pentapetalae</taxon>
        <taxon>asterids</taxon>
        <taxon>lamiids</taxon>
        <taxon>Solanales</taxon>
        <taxon>Solanaceae</taxon>
        <taxon>Solanoideae</taxon>
        <taxon>Solaneae</taxon>
        <taxon>Solanum</taxon>
    </lineage>
</organism>
<name>A0A9J6B3T4_SOLCO</name>
<evidence type="ECO:0000256" key="1">
    <source>
        <dbReference type="SAM" id="MobiDB-lite"/>
    </source>
</evidence>
<feature type="compositionally biased region" description="Low complexity" evidence="1">
    <location>
        <begin position="1"/>
        <end position="19"/>
    </location>
</feature>
<feature type="compositionally biased region" description="Basic and acidic residues" evidence="1">
    <location>
        <begin position="20"/>
        <end position="30"/>
    </location>
</feature>